<name>A0A2T6AT61_9RHOB</name>
<gene>
    <name evidence="1" type="ORF">C8N34_11422</name>
</gene>
<accession>A0A2T6AT61</accession>
<keyword evidence="2" id="KW-1185">Reference proteome</keyword>
<reference evidence="1 2" key="1">
    <citation type="submission" date="2018-04" db="EMBL/GenBank/DDBJ databases">
        <title>Genomic Encyclopedia of Archaeal and Bacterial Type Strains, Phase II (KMG-II): from individual species to whole genera.</title>
        <authorList>
            <person name="Goeker M."/>
        </authorList>
    </citation>
    <scope>NUCLEOTIDE SEQUENCE [LARGE SCALE GENOMIC DNA]</scope>
    <source>
        <strain evidence="1 2">DSM 21823</strain>
    </source>
</reference>
<dbReference type="EMBL" id="QBKP01000014">
    <property type="protein sequence ID" value="PTX47002.1"/>
    <property type="molecule type" value="Genomic_DNA"/>
</dbReference>
<dbReference type="AlphaFoldDB" id="A0A2T6AT61"/>
<sequence length="341" mass="35509">MAVILQEGWKTYADRTEVGFGWPLRATSVASSVFTDISGRRTYDMYGAKVAKTIAPTRRVCAHFVLDLTAGTIGSTTTLFQLGLNPANIAASAYETTAGDRFIVEGRGTTIRVVRNAFGADGSVQSGSQTVATATHTMSAGASYRIEVLADVTAETGTAEVLINGVSVLSAEFSRTIGTYPCDAPFGIASLYAQGVTGARGRLSNLVLYTDDATTTWPVGPLNISYLPAAPNAGETINFPPLLTDPEIPITDATGKTWSLGDISGVSAASIKAVIGSVRMSSPDAVVPASADVVFRNGAAVLASSTHVVQPGTPVYDRHTTIPVTDPGVLNAMTMTVRKTP</sequence>
<dbReference type="RefSeq" id="WP_108130014.1">
    <property type="nucleotide sequence ID" value="NZ_QBKP01000014.1"/>
</dbReference>
<comment type="caution">
    <text evidence="1">The sequence shown here is derived from an EMBL/GenBank/DDBJ whole genome shotgun (WGS) entry which is preliminary data.</text>
</comment>
<dbReference type="Proteomes" id="UP000244224">
    <property type="component" value="Unassembled WGS sequence"/>
</dbReference>
<evidence type="ECO:0000313" key="2">
    <source>
        <dbReference type="Proteomes" id="UP000244224"/>
    </source>
</evidence>
<evidence type="ECO:0000313" key="1">
    <source>
        <dbReference type="EMBL" id="PTX47002.1"/>
    </source>
</evidence>
<protein>
    <submittedName>
        <fullName evidence="1">Uncharacterized protein</fullName>
    </submittedName>
</protein>
<proteinExistence type="predicted"/>
<organism evidence="1 2">
    <name type="scientific">Gemmobacter caeni</name>
    <dbReference type="NCBI Taxonomy" id="589035"/>
    <lineage>
        <taxon>Bacteria</taxon>
        <taxon>Pseudomonadati</taxon>
        <taxon>Pseudomonadota</taxon>
        <taxon>Alphaproteobacteria</taxon>
        <taxon>Rhodobacterales</taxon>
        <taxon>Paracoccaceae</taxon>
        <taxon>Gemmobacter</taxon>
    </lineage>
</organism>